<reference evidence="1 2" key="1">
    <citation type="submission" date="2018-05" db="EMBL/GenBank/DDBJ databases">
        <title>Marinifilum breve JC075T sp. nov., a marine bacterium isolated from Yongle Blue Hole in the South China Sea.</title>
        <authorList>
            <person name="Fu T."/>
        </authorList>
    </citation>
    <scope>NUCLEOTIDE SEQUENCE [LARGE SCALE GENOMIC DNA]</scope>
    <source>
        <strain evidence="1 2">JC075</strain>
    </source>
</reference>
<organism evidence="1 2">
    <name type="scientific">Marinifilum breve</name>
    <dbReference type="NCBI Taxonomy" id="2184082"/>
    <lineage>
        <taxon>Bacteria</taxon>
        <taxon>Pseudomonadati</taxon>
        <taxon>Bacteroidota</taxon>
        <taxon>Bacteroidia</taxon>
        <taxon>Marinilabiliales</taxon>
        <taxon>Marinifilaceae</taxon>
    </lineage>
</organism>
<proteinExistence type="predicted"/>
<name>A0A2V3ZXL2_9BACT</name>
<evidence type="ECO:0000313" key="1">
    <source>
        <dbReference type="EMBL" id="PXY01189.1"/>
    </source>
</evidence>
<dbReference type="OrthoDB" id="1466422at2"/>
<keyword evidence="2" id="KW-1185">Reference proteome</keyword>
<evidence type="ECO:0000313" key="2">
    <source>
        <dbReference type="Proteomes" id="UP000248079"/>
    </source>
</evidence>
<dbReference type="EMBL" id="QFLI01000004">
    <property type="protein sequence ID" value="PXY01189.1"/>
    <property type="molecule type" value="Genomic_DNA"/>
</dbReference>
<dbReference type="Proteomes" id="UP000248079">
    <property type="component" value="Unassembled WGS sequence"/>
</dbReference>
<comment type="caution">
    <text evidence="1">The sequence shown here is derived from an EMBL/GenBank/DDBJ whole genome shotgun (WGS) entry which is preliminary data.</text>
</comment>
<gene>
    <name evidence="1" type="ORF">DF185_11100</name>
</gene>
<protein>
    <submittedName>
        <fullName evidence="1">Uncharacterized protein</fullName>
    </submittedName>
</protein>
<sequence length="213" mass="24292">MKKVFQILLAIAIVALAYLSYQSIMTPIEFGKIQKQRYDRIIDQLKDIRKAQVAYKDVNGKYTGSFDTLISFIKTDSMPLVKSEGTLTDEQYEAGMTEKEAVKKGFIIRDTIMIAALDTLFGKEYPIENLRYVPFTKGKHQFKMGAGVFITGSQVKVQVFEAKVSNMIIFEDVYEEFNEEIKEENGNRIRLNKYPGLKVGSLEEANNNAGNWE</sequence>
<dbReference type="RefSeq" id="WP_110360820.1">
    <property type="nucleotide sequence ID" value="NZ_QFLI01000004.1"/>
</dbReference>
<dbReference type="AlphaFoldDB" id="A0A2V3ZXL2"/>
<accession>A0A2V3ZXL2</accession>